<dbReference type="InterPro" id="IPR004864">
    <property type="entry name" value="LEA_2"/>
</dbReference>
<dbReference type="Proteomes" id="UP000184203">
    <property type="component" value="Unassembled WGS sequence"/>
</dbReference>
<dbReference type="Pfam" id="PF03168">
    <property type="entry name" value="LEA_2"/>
    <property type="match status" value="2"/>
</dbReference>
<reference evidence="3" key="3">
    <citation type="submission" date="2016-11" db="EMBL/GenBank/DDBJ databases">
        <authorList>
            <person name="Jaros S."/>
            <person name="Januszkiewicz K."/>
            <person name="Wedrychowicz H."/>
        </authorList>
    </citation>
    <scope>NUCLEOTIDE SEQUENCE [LARGE SCALE GENOMIC DNA]</scope>
    <source>
        <strain evidence="3">DX253</strain>
    </source>
</reference>
<feature type="domain" description="Water stress and hypersensitive response" evidence="1">
    <location>
        <begin position="477"/>
        <end position="595"/>
    </location>
</feature>
<protein>
    <submittedName>
        <fullName evidence="3">LEA14-like dessication related protein</fullName>
    </submittedName>
</protein>
<feature type="domain" description="Water stress and hypersensitive response" evidence="1">
    <location>
        <begin position="41"/>
        <end position="156"/>
    </location>
</feature>
<dbReference type="InterPro" id="IPR013990">
    <property type="entry name" value="WHy-dom"/>
</dbReference>
<gene>
    <name evidence="3" type="ORF">SAMN05444342_2005</name>
    <name evidence="2" type="ORF">ZOD2009_02410</name>
</gene>
<dbReference type="PATRIC" id="fig|797209.4.peg.471"/>
<accession>E7QNG4</accession>
<dbReference type="OrthoDB" id="105458at2157"/>
<dbReference type="STRING" id="797209.GCA_000376445_01734"/>
<keyword evidence="5" id="KW-1185">Reference proteome</keyword>
<reference evidence="5" key="2">
    <citation type="submission" date="2016-11" db="EMBL/GenBank/DDBJ databases">
        <authorList>
            <person name="Varghese N."/>
            <person name="Submissions S."/>
        </authorList>
    </citation>
    <scope>NUCLEOTIDE SEQUENCE [LARGE SCALE GENOMIC DNA]</scope>
    <source>
        <strain evidence="5">DX253</strain>
    </source>
</reference>
<dbReference type="AlphaFoldDB" id="E7QNG4"/>
<evidence type="ECO:0000313" key="4">
    <source>
        <dbReference type="Proteomes" id="UP000003751"/>
    </source>
</evidence>
<evidence type="ECO:0000259" key="1">
    <source>
        <dbReference type="SMART" id="SM00769"/>
    </source>
</evidence>
<dbReference type="GO" id="GO:0009269">
    <property type="term" value="P:response to desiccation"/>
    <property type="evidence" value="ECO:0007669"/>
    <property type="project" value="InterPro"/>
</dbReference>
<dbReference type="InterPro" id="IPR013783">
    <property type="entry name" value="Ig-like_fold"/>
</dbReference>
<proteinExistence type="predicted"/>
<dbReference type="EMBL" id="AEMG01000002">
    <property type="protein sequence ID" value="EFW93959.1"/>
    <property type="molecule type" value="Genomic_DNA"/>
</dbReference>
<name>E7QNG4_HALPU</name>
<dbReference type="RefSeq" id="WP_007976656.1">
    <property type="nucleotide sequence ID" value="NZ_AEMG01000002.1"/>
</dbReference>
<dbReference type="Gene3D" id="2.60.40.10">
    <property type="entry name" value="Immunoglobulins"/>
    <property type="match status" value="4"/>
</dbReference>
<dbReference type="SUPFAM" id="SSF117070">
    <property type="entry name" value="LEA14-like"/>
    <property type="match status" value="2"/>
</dbReference>
<evidence type="ECO:0000313" key="3">
    <source>
        <dbReference type="EMBL" id="SHK65727.1"/>
    </source>
</evidence>
<reference evidence="2 4" key="1">
    <citation type="journal article" date="2014" name="ISME J.">
        <title>Trehalose/2-sulfotrehalose biosynthesis and glycine-betaine uptake are widely spread mechanisms for osmoadaptation in the Halobacteriales.</title>
        <authorList>
            <person name="Youssef N.H."/>
            <person name="Savage-Ashlock K.N."/>
            <person name="McCully A.L."/>
            <person name="Luedtke B."/>
            <person name="Shaw E.I."/>
            <person name="Hoff W.D."/>
            <person name="Elshahed M.S."/>
        </authorList>
    </citation>
    <scope>NUCLEOTIDE SEQUENCE [LARGE SCALE GENOMIC DNA]</scope>
    <source>
        <strain evidence="2 4">DX253</strain>
    </source>
</reference>
<feature type="domain" description="Water stress and hypersensitive response" evidence="1">
    <location>
        <begin position="181"/>
        <end position="301"/>
    </location>
</feature>
<dbReference type="Proteomes" id="UP000003751">
    <property type="component" value="Unassembled WGS sequence"/>
</dbReference>
<evidence type="ECO:0000313" key="2">
    <source>
        <dbReference type="EMBL" id="EFW93959.1"/>
    </source>
</evidence>
<evidence type="ECO:0000313" key="5">
    <source>
        <dbReference type="Proteomes" id="UP000184203"/>
    </source>
</evidence>
<dbReference type="eggNOG" id="arCOG03787">
    <property type="taxonomic scope" value="Archaea"/>
</dbReference>
<organism evidence="2 4">
    <name type="scientific">Haladaptatus paucihalophilus DX253</name>
    <dbReference type="NCBI Taxonomy" id="797209"/>
    <lineage>
        <taxon>Archaea</taxon>
        <taxon>Methanobacteriati</taxon>
        <taxon>Methanobacteriota</taxon>
        <taxon>Stenosarchaea group</taxon>
        <taxon>Halobacteria</taxon>
        <taxon>Halobacteriales</taxon>
        <taxon>Haladaptataceae</taxon>
        <taxon>Haladaptatus</taxon>
    </lineage>
</organism>
<sequence length="608" mass="65975">MAVRSLIGKLVVAVLTLFVVTAGGVGVALTSGIVTVGQPTVENVQTDWGAVTAKTTEIRTDIAVNNPSSVGVPKVADLDYEVGMNEVTVATGTVENLGLPSGQSTVSMTTRMDNRKIPAWWATHINNGEKTTVSIRPSISVPMFSKDLPAEKRAFETDLLSAFDSSKARTMTAGNREILRVTKTEASWGHATTETTPLNVNATVENPTSGEVVFSELGYTITMNNVTVADGTTDGEVHVEPGRTTSFGIDSTFDNGKLPEWWQSHIEHGEKTTMDVQFYAVVHENGTTRKVGLPFMSKRIVFTTDVLGGGKTTTKVVPRNEAQSFAPPELQSVQSEWVVPDEGNTGVRTHATVTNPNEPGSVFAEHLSVDAKYRVLMNDVPLVDGKTTRDIGPGKTEINLTGEITDEKIQRWWATHVNNGEKTDRVVERDVTVDAGFARLPVGGKADRGTIRTDMLGPVDSESSQTFSVAGRPIGRIEDIRADWGHATMDETPIEASATVKNDRSESVRVVEIGSRITMNGIVLSDESTAKNVEISPHSETTIQDTVALDNAKLGPWWKTHLRRGEESTLEVSYYVVVEYRGHTQRIALDSLNYRKTVRTNVLGNASA</sequence>
<dbReference type="EMBL" id="FRAN01000002">
    <property type="protein sequence ID" value="SHK65727.1"/>
    <property type="molecule type" value="Genomic_DNA"/>
</dbReference>
<dbReference type="SMART" id="SM00769">
    <property type="entry name" value="WHy"/>
    <property type="match status" value="3"/>
</dbReference>